<reference evidence="1" key="1">
    <citation type="submission" date="2022-03" db="EMBL/GenBank/DDBJ databases">
        <title>A functionally conserved STORR gene fusion in Papaver species that diverged 16.8 million years ago.</title>
        <authorList>
            <person name="Catania T."/>
        </authorList>
    </citation>
    <scope>NUCLEOTIDE SEQUENCE</scope>
    <source>
        <strain evidence="1">S-191538</strain>
    </source>
</reference>
<organism evidence="1 2">
    <name type="scientific">Papaver nudicaule</name>
    <name type="common">Iceland poppy</name>
    <dbReference type="NCBI Taxonomy" id="74823"/>
    <lineage>
        <taxon>Eukaryota</taxon>
        <taxon>Viridiplantae</taxon>
        <taxon>Streptophyta</taxon>
        <taxon>Embryophyta</taxon>
        <taxon>Tracheophyta</taxon>
        <taxon>Spermatophyta</taxon>
        <taxon>Magnoliopsida</taxon>
        <taxon>Ranunculales</taxon>
        <taxon>Papaveraceae</taxon>
        <taxon>Papaveroideae</taxon>
        <taxon>Papaver</taxon>
    </lineage>
</organism>
<evidence type="ECO:0000313" key="1">
    <source>
        <dbReference type="EMBL" id="MCL7044949.1"/>
    </source>
</evidence>
<dbReference type="AlphaFoldDB" id="A0AA41VP84"/>
<protein>
    <submittedName>
        <fullName evidence="1">Uncharacterized protein</fullName>
    </submittedName>
</protein>
<gene>
    <name evidence="1" type="ORF">MKW94_000714</name>
</gene>
<dbReference type="PANTHER" id="PTHR33593:SF2">
    <property type="entry name" value="ANKYRIN REPEAT_KH DOMAIN PROTEIN (DUF1442)"/>
    <property type="match status" value="1"/>
</dbReference>
<keyword evidence="2" id="KW-1185">Reference proteome</keyword>
<accession>A0AA41VP84</accession>
<sequence>MRLGSFIKDSELKAFGSLHHSSLWCFVSFSFVNIVSPSCNHYATFSCENIEESSVAELISAMAGGWKPQFIVETWCHGPGGGISTSVGLSIASRHASARHVCIVPDERMRTEYTEAMQKVLGDSASTPFPEIIVGEAEQVMNGLIGVDFLVVDCRRKDFSKILRFAKLSQRGAVLICKNANSRSNFGAFRWRNVLNCGSRVVRTAYLPIGKGVDIAHVAASTSSSSSTKASPSRWVRHIDHQSGEEYILRT</sequence>
<evidence type="ECO:0000313" key="2">
    <source>
        <dbReference type="Proteomes" id="UP001177140"/>
    </source>
</evidence>
<dbReference type="Proteomes" id="UP001177140">
    <property type="component" value="Unassembled WGS sequence"/>
</dbReference>
<proteinExistence type="predicted"/>
<comment type="caution">
    <text evidence="1">The sequence shown here is derived from an EMBL/GenBank/DDBJ whole genome shotgun (WGS) entry which is preliminary data.</text>
</comment>
<name>A0AA41VP84_PAPNU</name>
<dbReference type="EMBL" id="JAJJMA010263944">
    <property type="protein sequence ID" value="MCL7044949.1"/>
    <property type="molecule type" value="Genomic_DNA"/>
</dbReference>
<dbReference type="PANTHER" id="PTHR33593">
    <property type="entry name" value="DUF1442 FAMILY PROTEIN"/>
    <property type="match status" value="1"/>
</dbReference>
<dbReference type="Pfam" id="PF07279">
    <property type="entry name" value="DUF1442"/>
    <property type="match status" value="1"/>
</dbReference>
<dbReference type="InterPro" id="IPR009902">
    <property type="entry name" value="DUF1442"/>
</dbReference>